<sequence>MYKGKNVQMELTEEELWRNIERITRDIQEAKEEGLRVDMVTAIYKAAAVTLNEDLTSQMKRKKDVEMETEGLREKFDTLRLKVQEIEAREARIDSDTAALLPKSVLLNQELTVHSNLLGGKYLAYEQGEANSGPDKAHPEVTEEDDGEEIVYKPPFLGRLKGRK</sequence>
<comment type="caution">
    <text evidence="2">The sequence shown here is derived from an EMBL/GenBank/DDBJ whole genome shotgun (WGS) entry which is preliminary data.</text>
</comment>
<name>A0A6N2AJB4_SOLCI</name>
<gene>
    <name evidence="2" type="ORF">EJD97_007640</name>
</gene>
<dbReference type="AlphaFoldDB" id="A0A6N2AJB4"/>
<evidence type="ECO:0000256" key="1">
    <source>
        <dbReference type="SAM" id="MobiDB-lite"/>
    </source>
</evidence>
<reference evidence="2" key="1">
    <citation type="submission" date="2019-05" db="EMBL/GenBank/DDBJ databases">
        <title>The de novo reference genome and transcriptome assemblies of the wild tomato species Solanum chilense.</title>
        <authorList>
            <person name="Stam R."/>
            <person name="Nosenko T."/>
            <person name="Hoerger A.C."/>
            <person name="Stephan W."/>
            <person name="Seidel M.A."/>
            <person name="Kuhn J.M.M."/>
            <person name="Haberer G."/>
            <person name="Tellier A."/>
        </authorList>
    </citation>
    <scope>NUCLEOTIDE SEQUENCE</scope>
    <source>
        <tissue evidence="2">Mature leaves</tissue>
    </source>
</reference>
<accession>A0A6N2AJB4</accession>
<evidence type="ECO:0000313" key="2">
    <source>
        <dbReference type="EMBL" id="TMW81839.1"/>
    </source>
</evidence>
<protein>
    <submittedName>
        <fullName evidence="2">Uncharacterized protein</fullName>
    </submittedName>
</protein>
<organism evidence="2">
    <name type="scientific">Solanum chilense</name>
    <name type="common">Tomato</name>
    <name type="synonym">Lycopersicon chilense</name>
    <dbReference type="NCBI Taxonomy" id="4083"/>
    <lineage>
        <taxon>Eukaryota</taxon>
        <taxon>Viridiplantae</taxon>
        <taxon>Streptophyta</taxon>
        <taxon>Embryophyta</taxon>
        <taxon>Tracheophyta</taxon>
        <taxon>Spermatophyta</taxon>
        <taxon>Magnoliopsida</taxon>
        <taxon>eudicotyledons</taxon>
        <taxon>Gunneridae</taxon>
        <taxon>Pentapetalae</taxon>
        <taxon>asterids</taxon>
        <taxon>lamiids</taxon>
        <taxon>Solanales</taxon>
        <taxon>Solanaceae</taxon>
        <taxon>Solanoideae</taxon>
        <taxon>Solaneae</taxon>
        <taxon>Solanum</taxon>
        <taxon>Solanum subgen. Lycopersicon</taxon>
    </lineage>
</organism>
<proteinExistence type="predicted"/>
<feature type="region of interest" description="Disordered" evidence="1">
    <location>
        <begin position="128"/>
        <end position="147"/>
    </location>
</feature>
<dbReference type="EMBL" id="RXGB01021187">
    <property type="protein sequence ID" value="TMW81839.1"/>
    <property type="molecule type" value="Genomic_DNA"/>
</dbReference>